<evidence type="ECO:0000313" key="2">
    <source>
        <dbReference type="Proteomes" id="UP000285712"/>
    </source>
</evidence>
<dbReference type="EMBL" id="QUTG01002323">
    <property type="protein sequence ID" value="RHY96753.1"/>
    <property type="molecule type" value="Genomic_DNA"/>
</dbReference>
<dbReference type="VEuPathDB" id="FungiDB:H257_11155"/>
<name>A0A418DM97_APHAT</name>
<accession>A0A418DM97</accession>
<evidence type="ECO:0000313" key="1">
    <source>
        <dbReference type="EMBL" id="RHY96753.1"/>
    </source>
</evidence>
<dbReference type="AlphaFoldDB" id="A0A418DM97"/>
<reference evidence="1 2" key="1">
    <citation type="submission" date="2018-08" db="EMBL/GenBank/DDBJ databases">
        <title>Aphanomyces genome sequencing and annotation.</title>
        <authorList>
            <person name="Minardi D."/>
            <person name="Oidtmann B."/>
            <person name="Van Der Giezen M."/>
            <person name="Studholme D.J."/>
        </authorList>
    </citation>
    <scope>NUCLEOTIDE SEQUENCE [LARGE SCALE GENOMIC DNA]</scope>
    <source>
        <strain evidence="1 2">Sv</strain>
    </source>
</reference>
<dbReference type="Proteomes" id="UP000285712">
    <property type="component" value="Unassembled WGS sequence"/>
</dbReference>
<sequence length="180" mass="19589">MAGVVATSHAKKGSTVDAGLVLPLPLELDEGEDPTEVIVEAILTHGAHILFEKYLNASVVPYTCKWVTRSLDELLAVVTMQTRCDFVLPSWDAVPTAIPLDNLARAMVPVTPVHASRYTMVLRTRGGSKPIGGESFSKFWTKLLSKTSSKKLNPLHLALGQIHGRQIIHVGQDDRIESAI</sequence>
<proteinExistence type="predicted"/>
<comment type="caution">
    <text evidence="1">The sequence shown here is derived from an EMBL/GenBank/DDBJ whole genome shotgun (WGS) entry which is preliminary data.</text>
</comment>
<organism evidence="1 2">
    <name type="scientific">Aphanomyces astaci</name>
    <name type="common">Crayfish plague agent</name>
    <dbReference type="NCBI Taxonomy" id="112090"/>
    <lineage>
        <taxon>Eukaryota</taxon>
        <taxon>Sar</taxon>
        <taxon>Stramenopiles</taxon>
        <taxon>Oomycota</taxon>
        <taxon>Saprolegniomycetes</taxon>
        <taxon>Saprolegniales</taxon>
        <taxon>Verrucalvaceae</taxon>
        <taxon>Aphanomyces</taxon>
    </lineage>
</organism>
<protein>
    <submittedName>
        <fullName evidence="1">Uncharacterized protein</fullName>
    </submittedName>
</protein>
<gene>
    <name evidence="1" type="ORF">DYB35_005866</name>
</gene>